<reference evidence="2" key="1">
    <citation type="journal article" date="2019" name="Sci. Rep.">
        <title>Draft genome of Tanacetum cinerariifolium, the natural source of mosquito coil.</title>
        <authorList>
            <person name="Yamashiro T."/>
            <person name="Shiraishi A."/>
            <person name="Satake H."/>
            <person name="Nakayama K."/>
        </authorList>
    </citation>
    <scope>NUCLEOTIDE SEQUENCE</scope>
</reference>
<sequence length="53" mass="5666">ERLDKKVLVGKEKKKQKAAKKAVEMAARGDGEPKQDKRAASKRPSGEGGSSCP</sequence>
<comment type="caution">
    <text evidence="2">The sequence shown here is derived from an EMBL/GenBank/DDBJ whole genome shotgun (WGS) entry which is preliminary data.</text>
</comment>
<dbReference type="EMBL" id="BKCJ011852368">
    <property type="protein sequence ID" value="GFD58391.1"/>
    <property type="molecule type" value="Genomic_DNA"/>
</dbReference>
<proteinExistence type="predicted"/>
<organism evidence="2">
    <name type="scientific">Tanacetum cinerariifolium</name>
    <name type="common">Dalmatian daisy</name>
    <name type="synonym">Chrysanthemum cinerariifolium</name>
    <dbReference type="NCBI Taxonomy" id="118510"/>
    <lineage>
        <taxon>Eukaryota</taxon>
        <taxon>Viridiplantae</taxon>
        <taxon>Streptophyta</taxon>
        <taxon>Embryophyta</taxon>
        <taxon>Tracheophyta</taxon>
        <taxon>Spermatophyta</taxon>
        <taxon>Magnoliopsida</taxon>
        <taxon>eudicotyledons</taxon>
        <taxon>Gunneridae</taxon>
        <taxon>Pentapetalae</taxon>
        <taxon>asterids</taxon>
        <taxon>campanulids</taxon>
        <taxon>Asterales</taxon>
        <taxon>Asteraceae</taxon>
        <taxon>Asteroideae</taxon>
        <taxon>Anthemideae</taxon>
        <taxon>Anthemidinae</taxon>
        <taxon>Tanacetum</taxon>
    </lineage>
</organism>
<evidence type="ECO:0000256" key="1">
    <source>
        <dbReference type="SAM" id="MobiDB-lite"/>
    </source>
</evidence>
<feature type="region of interest" description="Disordered" evidence="1">
    <location>
        <begin position="1"/>
        <end position="53"/>
    </location>
</feature>
<feature type="compositionally biased region" description="Basic and acidic residues" evidence="1">
    <location>
        <begin position="1"/>
        <end position="11"/>
    </location>
</feature>
<accession>A0A699XNE4</accession>
<feature type="compositionally biased region" description="Basic and acidic residues" evidence="1">
    <location>
        <begin position="21"/>
        <end position="39"/>
    </location>
</feature>
<name>A0A699XNE4_TANCI</name>
<gene>
    <name evidence="2" type="ORF">Tci_930360</name>
</gene>
<dbReference type="AlphaFoldDB" id="A0A699XNE4"/>
<feature type="non-terminal residue" evidence="2">
    <location>
        <position position="1"/>
    </location>
</feature>
<protein>
    <submittedName>
        <fullName evidence="2">Uncharacterized protein</fullName>
    </submittedName>
</protein>
<evidence type="ECO:0000313" key="2">
    <source>
        <dbReference type="EMBL" id="GFD58391.1"/>
    </source>
</evidence>